<comment type="caution">
    <text evidence="3">The sequence shown here is derived from an EMBL/GenBank/DDBJ whole genome shotgun (WGS) entry which is preliminary data.</text>
</comment>
<name>A0A4Y8VEA7_9BACT</name>
<dbReference type="AlphaFoldDB" id="A0A4Y8VEA7"/>
<dbReference type="EMBL" id="SGVY01000038">
    <property type="protein sequence ID" value="TFH77663.1"/>
    <property type="molecule type" value="Genomic_DNA"/>
</dbReference>
<evidence type="ECO:0000259" key="2">
    <source>
        <dbReference type="Pfam" id="PF17116"/>
    </source>
</evidence>
<sequence>MRIHNKFRGIALLAAFALSCGVGVAQRSEIHSSRVTTLQVVGGGNWQSMPVVTLGGQTVQVSFDDLTHDYHRYCYKIVHCDADWNESAGLFVSDYLAGFNGELTIDDFEESLNTNQLYTHYQLRIPNENCRITMGGNYKLMVYDENRENEPMLTACFMVVDPQVNVAVGYRSNTDIDVNKSHQQVSVHVDYGNLRITDPQRQLRMVVLQNGRWDNAVCDPKPDYISADGLQWTHCRDLIFPAGNVYRKFEMLDMNHTTMGLDEMKWDGNEFHAFVQPDLPRPSYVHDEAPQGSFFIRNSENIDNDFISDYAWVHFSLKAPRQMGDVYLNGDWTHDRFLPAYRMEYDEKTQSYEGKVLMKQGYYSYQYLVLKDNGTTQPVTSEGSYFQTQNKYQVLVYYRGTGDRTDRLVGFKEVK</sequence>
<organism evidence="3 4">
    <name type="scientific">Segatella hominis</name>
    <dbReference type="NCBI Taxonomy" id="2518605"/>
    <lineage>
        <taxon>Bacteria</taxon>
        <taxon>Pseudomonadati</taxon>
        <taxon>Bacteroidota</taxon>
        <taxon>Bacteroidia</taxon>
        <taxon>Bacteroidales</taxon>
        <taxon>Prevotellaceae</taxon>
        <taxon>Segatella</taxon>
    </lineage>
</organism>
<gene>
    <name evidence="3" type="ORF">EXN75_12370</name>
</gene>
<keyword evidence="1" id="KW-0732">Signal</keyword>
<reference evidence="3 4" key="1">
    <citation type="submission" date="2019-02" db="EMBL/GenBank/DDBJ databases">
        <title>Draft Genome Sequence of the Prevotella sp. BCRC 81118, Isolated from Human Feces.</title>
        <authorList>
            <person name="Huang C.-H."/>
        </authorList>
    </citation>
    <scope>NUCLEOTIDE SEQUENCE [LARGE SCALE GENOMIC DNA]</scope>
    <source>
        <strain evidence="3 4">BCRC 81118</strain>
    </source>
</reference>
<dbReference type="PROSITE" id="PS51257">
    <property type="entry name" value="PROKAR_LIPOPROTEIN"/>
    <property type="match status" value="1"/>
</dbReference>
<feature type="signal peptide" evidence="1">
    <location>
        <begin position="1"/>
        <end position="25"/>
    </location>
</feature>
<feature type="domain" description="Type 9 secretion system plug protein N-terminal" evidence="2">
    <location>
        <begin position="35"/>
        <end position="160"/>
    </location>
</feature>
<evidence type="ECO:0000313" key="4">
    <source>
        <dbReference type="Proteomes" id="UP000297872"/>
    </source>
</evidence>
<accession>A0A4Y8VEA7</accession>
<dbReference type="OrthoDB" id="1522602at2"/>
<keyword evidence="4" id="KW-1185">Reference proteome</keyword>
<dbReference type="Pfam" id="PF17116">
    <property type="entry name" value="T9SS_plug_1st"/>
    <property type="match status" value="1"/>
</dbReference>
<proteinExistence type="predicted"/>
<dbReference type="Proteomes" id="UP000297872">
    <property type="component" value="Unassembled WGS sequence"/>
</dbReference>
<evidence type="ECO:0000256" key="1">
    <source>
        <dbReference type="SAM" id="SignalP"/>
    </source>
</evidence>
<protein>
    <submittedName>
        <fullName evidence="3">DUF5103 domain-containing protein</fullName>
    </submittedName>
</protein>
<evidence type="ECO:0000313" key="3">
    <source>
        <dbReference type="EMBL" id="TFH77663.1"/>
    </source>
</evidence>
<dbReference type="InterPro" id="IPR031345">
    <property type="entry name" value="T9SS_Plug_N"/>
</dbReference>
<feature type="chain" id="PRO_5021226111" evidence="1">
    <location>
        <begin position="26"/>
        <end position="415"/>
    </location>
</feature>